<dbReference type="PROSITE" id="PS50146">
    <property type="entry name" value="DAGK"/>
    <property type="match status" value="1"/>
</dbReference>
<comment type="caution">
    <text evidence="14">The sequence shown here is derived from an EMBL/GenBank/DDBJ whole genome shotgun (WGS) entry which is preliminary data.</text>
</comment>
<keyword evidence="5" id="KW-0479">Metal-binding</keyword>
<comment type="cofactor">
    <cofactor evidence="1">
        <name>Mg(2+)</name>
        <dbReference type="ChEBI" id="CHEBI:18420"/>
    </cofactor>
</comment>
<dbReference type="InterPro" id="IPR045540">
    <property type="entry name" value="YegS/DAGK_C"/>
</dbReference>
<evidence type="ECO:0000256" key="11">
    <source>
        <dbReference type="ARBA" id="ARBA00023209"/>
    </source>
</evidence>
<dbReference type="EMBL" id="BAABBB010000026">
    <property type="protein sequence ID" value="GAA3550268.1"/>
    <property type="molecule type" value="Genomic_DNA"/>
</dbReference>
<sequence>MTPGSRRAFAFLVNPASGGGAAPKVVVPLARALREAGAEVEVTYTASAAETPALVEAAVARGAVVVSVGGDGMLSSVAGAVAEREGVLAVVPAGRGNDFARMLEVPTDTAAQARLLLDGAPRRIDLLRVTGGDGTTSVVAGSVYAGVDARAAEIVDRSRWLPSKLQYPYAAVRALATYRPVECVLEVDGVRSTHQAATVVIANSRFYGKGMAIAPAASLDDGLLDVIVIEAASHLDLIRALPKVYDGSHVDLAEVTVRTGRRVRLSGQHRGGGAVPVGADGEALGALPADDAAPLTVELLPAAVRVLA</sequence>
<evidence type="ECO:0000256" key="12">
    <source>
        <dbReference type="ARBA" id="ARBA00023264"/>
    </source>
</evidence>
<keyword evidence="4" id="KW-0808">Transferase</keyword>
<keyword evidence="15" id="KW-1185">Reference proteome</keyword>
<dbReference type="SMART" id="SM00046">
    <property type="entry name" value="DAGKc"/>
    <property type="match status" value="1"/>
</dbReference>
<dbReference type="InterPro" id="IPR050187">
    <property type="entry name" value="Lipid_Phosphate_FormReg"/>
</dbReference>
<evidence type="ECO:0000256" key="7">
    <source>
        <dbReference type="ARBA" id="ARBA00022777"/>
    </source>
</evidence>
<dbReference type="GO" id="GO:0016301">
    <property type="term" value="F:kinase activity"/>
    <property type="evidence" value="ECO:0007669"/>
    <property type="project" value="UniProtKB-KW"/>
</dbReference>
<evidence type="ECO:0000256" key="10">
    <source>
        <dbReference type="ARBA" id="ARBA00023098"/>
    </source>
</evidence>
<evidence type="ECO:0000256" key="6">
    <source>
        <dbReference type="ARBA" id="ARBA00022741"/>
    </source>
</evidence>
<dbReference type="SUPFAM" id="SSF111331">
    <property type="entry name" value="NAD kinase/diacylglycerol kinase-like"/>
    <property type="match status" value="1"/>
</dbReference>
<dbReference type="Pfam" id="PF19279">
    <property type="entry name" value="YegS_C"/>
    <property type="match status" value="1"/>
</dbReference>
<evidence type="ECO:0000256" key="5">
    <source>
        <dbReference type="ARBA" id="ARBA00022723"/>
    </source>
</evidence>
<reference evidence="15" key="1">
    <citation type="journal article" date="2019" name="Int. J. Syst. Evol. Microbiol.">
        <title>The Global Catalogue of Microorganisms (GCM) 10K type strain sequencing project: providing services to taxonomists for standard genome sequencing and annotation.</title>
        <authorList>
            <consortium name="The Broad Institute Genomics Platform"/>
            <consortium name="The Broad Institute Genome Sequencing Center for Infectious Disease"/>
            <person name="Wu L."/>
            <person name="Ma J."/>
        </authorList>
    </citation>
    <scope>NUCLEOTIDE SEQUENCE [LARGE SCALE GENOMIC DNA]</scope>
    <source>
        <strain evidence="15">JCM 17460</strain>
    </source>
</reference>
<evidence type="ECO:0000256" key="8">
    <source>
        <dbReference type="ARBA" id="ARBA00022840"/>
    </source>
</evidence>
<evidence type="ECO:0000256" key="3">
    <source>
        <dbReference type="ARBA" id="ARBA00022516"/>
    </source>
</evidence>
<keyword evidence="6" id="KW-0547">Nucleotide-binding</keyword>
<keyword evidence="3" id="KW-0444">Lipid biosynthesis</keyword>
<evidence type="ECO:0000256" key="1">
    <source>
        <dbReference type="ARBA" id="ARBA00001946"/>
    </source>
</evidence>
<protein>
    <submittedName>
        <fullName evidence="14">Diacylglycerol kinase family protein</fullName>
    </submittedName>
</protein>
<dbReference type="PANTHER" id="PTHR12358:SF106">
    <property type="entry name" value="LIPID KINASE YEGS"/>
    <property type="match status" value="1"/>
</dbReference>
<dbReference type="Gene3D" id="3.40.50.10330">
    <property type="entry name" value="Probable inorganic polyphosphate/atp-NAD kinase, domain 1"/>
    <property type="match status" value="1"/>
</dbReference>
<evidence type="ECO:0000313" key="14">
    <source>
        <dbReference type="EMBL" id="GAA3550268.1"/>
    </source>
</evidence>
<feature type="domain" description="DAGKc" evidence="13">
    <location>
        <begin position="4"/>
        <end position="133"/>
    </location>
</feature>
<comment type="similarity">
    <text evidence="2">Belongs to the diacylglycerol/lipid kinase family.</text>
</comment>
<dbReference type="InterPro" id="IPR017438">
    <property type="entry name" value="ATP-NAD_kinase_N"/>
</dbReference>
<name>A0ABP6WDH6_9ACTN</name>
<dbReference type="InterPro" id="IPR005218">
    <property type="entry name" value="Diacylglycerol/lipid_kinase"/>
</dbReference>
<keyword evidence="12" id="KW-1208">Phospholipid metabolism</keyword>
<dbReference type="NCBIfam" id="TIGR00147">
    <property type="entry name" value="YegS/Rv2252/BmrU family lipid kinase"/>
    <property type="match status" value="1"/>
</dbReference>
<evidence type="ECO:0000313" key="15">
    <source>
        <dbReference type="Proteomes" id="UP001500301"/>
    </source>
</evidence>
<dbReference type="InterPro" id="IPR016064">
    <property type="entry name" value="NAD/diacylglycerol_kinase_sf"/>
</dbReference>
<keyword evidence="7 14" id="KW-0418">Kinase</keyword>
<dbReference type="RefSeq" id="WP_257440806.1">
    <property type="nucleotide sequence ID" value="NZ_BAABBB010000026.1"/>
</dbReference>
<keyword evidence="8" id="KW-0067">ATP-binding</keyword>
<proteinExistence type="inferred from homology"/>
<dbReference type="Proteomes" id="UP001500301">
    <property type="component" value="Unassembled WGS sequence"/>
</dbReference>
<gene>
    <name evidence="14" type="ORF">GCM10022263_41570</name>
</gene>
<dbReference type="Pfam" id="PF00781">
    <property type="entry name" value="DAGK_cat"/>
    <property type="match status" value="1"/>
</dbReference>
<dbReference type="InterPro" id="IPR001206">
    <property type="entry name" value="Diacylglycerol_kinase_cat_dom"/>
</dbReference>
<dbReference type="Gene3D" id="2.60.200.40">
    <property type="match status" value="1"/>
</dbReference>
<accession>A0ABP6WDH6</accession>
<dbReference type="PANTHER" id="PTHR12358">
    <property type="entry name" value="SPHINGOSINE KINASE"/>
    <property type="match status" value="1"/>
</dbReference>
<evidence type="ECO:0000256" key="4">
    <source>
        <dbReference type="ARBA" id="ARBA00022679"/>
    </source>
</evidence>
<keyword evidence="11" id="KW-0594">Phospholipid biosynthesis</keyword>
<evidence type="ECO:0000256" key="9">
    <source>
        <dbReference type="ARBA" id="ARBA00022842"/>
    </source>
</evidence>
<evidence type="ECO:0000256" key="2">
    <source>
        <dbReference type="ARBA" id="ARBA00005983"/>
    </source>
</evidence>
<organism evidence="14 15">
    <name type="scientific">Nocardioides daeguensis</name>
    <dbReference type="NCBI Taxonomy" id="908359"/>
    <lineage>
        <taxon>Bacteria</taxon>
        <taxon>Bacillati</taxon>
        <taxon>Actinomycetota</taxon>
        <taxon>Actinomycetes</taxon>
        <taxon>Propionibacteriales</taxon>
        <taxon>Nocardioidaceae</taxon>
        <taxon>Nocardioides</taxon>
    </lineage>
</organism>
<evidence type="ECO:0000259" key="13">
    <source>
        <dbReference type="PROSITE" id="PS50146"/>
    </source>
</evidence>
<keyword evidence="10" id="KW-0443">Lipid metabolism</keyword>
<keyword evidence="9" id="KW-0460">Magnesium</keyword>